<protein>
    <submittedName>
        <fullName evidence="2">Uncharacterized protein</fullName>
    </submittedName>
</protein>
<dbReference type="AlphaFoldDB" id="A0A3L6L7N3"/>
<sequence length="236" mass="24947">MWFAEVLVVVCVFTTTAVVSEANNCTSGSACQPWDGGKPCNGAQRMDLRVGVRDSASGNISALGFCPIVDEVQAFRLTGLFPSLVNKTVGSSYTISVYGQGESGNRTGDLSNSVLYATTSDKCKSDSLAVAKFLILNLSMKQGLYTYAGNASYPTDTGFFPTCERNQCLLSSDAFCIGNGVNNNCASCVEKGSLGKAETTVWASYYGSAAGGVLFRSGDYNPRNFHAFSIGVPQKV</sequence>
<feature type="signal peptide" evidence="1">
    <location>
        <begin position="1"/>
        <end position="22"/>
    </location>
</feature>
<evidence type="ECO:0000256" key="1">
    <source>
        <dbReference type="SAM" id="SignalP"/>
    </source>
</evidence>
<gene>
    <name evidence="2" type="ORF">DPX39_060046700</name>
</gene>
<proteinExistence type="predicted"/>
<organism evidence="2">
    <name type="scientific">Trypanosoma brucei equiperdum</name>
    <dbReference type="NCBI Taxonomy" id="630700"/>
    <lineage>
        <taxon>Eukaryota</taxon>
        <taxon>Discoba</taxon>
        <taxon>Euglenozoa</taxon>
        <taxon>Kinetoplastea</taxon>
        <taxon>Metakinetoplastina</taxon>
        <taxon>Trypanosomatida</taxon>
        <taxon>Trypanosomatidae</taxon>
        <taxon>Trypanosoma</taxon>
    </lineage>
</organism>
<evidence type="ECO:0000313" key="2">
    <source>
        <dbReference type="EMBL" id="RHW72178.1"/>
    </source>
</evidence>
<dbReference type="EMBL" id="QSBY01000006">
    <property type="protein sequence ID" value="RHW72178.1"/>
    <property type="molecule type" value="Genomic_DNA"/>
</dbReference>
<dbReference type="Proteomes" id="UP000266743">
    <property type="component" value="Chromosome 6"/>
</dbReference>
<accession>A0A3L6L7N3</accession>
<keyword evidence="1" id="KW-0732">Signal</keyword>
<feature type="chain" id="PRO_5018197038" evidence="1">
    <location>
        <begin position="23"/>
        <end position="236"/>
    </location>
</feature>
<comment type="caution">
    <text evidence="2">The sequence shown here is derived from an EMBL/GenBank/DDBJ whole genome shotgun (WGS) entry which is preliminary data.</text>
</comment>
<reference evidence="2" key="1">
    <citation type="submission" date="2018-09" db="EMBL/GenBank/DDBJ databases">
        <title>whole genome sequence of T. equiperdum IVM-t1 strain.</title>
        <authorList>
            <person name="Suganuma K."/>
        </authorList>
    </citation>
    <scope>NUCLEOTIDE SEQUENCE [LARGE SCALE GENOMIC DNA]</scope>
    <source>
        <strain evidence="2">IVM-t1</strain>
    </source>
</reference>
<name>A0A3L6L7N3_9TRYP</name>